<feature type="domain" description="GIT Spa2 homology (SHD)" evidence="2">
    <location>
        <begin position="73"/>
        <end position="103"/>
    </location>
</feature>
<dbReference type="Proteomes" id="UP000292702">
    <property type="component" value="Unassembled WGS sequence"/>
</dbReference>
<reference evidence="3 4" key="1">
    <citation type="submission" date="2018-11" db="EMBL/GenBank/DDBJ databases">
        <title>Genome assembly of Steccherinum ochraceum LE-BIN_3174, the white-rot fungus of the Steccherinaceae family (The Residual Polyporoid clade, Polyporales, Basidiomycota).</title>
        <authorList>
            <person name="Fedorova T.V."/>
            <person name="Glazunova O.A."/>
            <person name="Landesman E.O."/>
            <person name="Moiseenko K.V."/>
            <person name="Psurtseva N.V."/>
            <person name="Savinova O.S."/>
            <person name="Shakhova N.V."/>
            <person name="Tyazhelova T.V."/>
            <person name="Vasina D.V."/>
        </authorList>
    </citation>
    <scope>NUCLEOTIDE SEQUENCE [LARGE SCALE GENOMIC DNA]</scope>
    <source>
        <strain evidence="3 4">LE-BIN_3174</strain>
    </source>
</reference>
<dbReference type="GO" id="GO:0005826">
    <property type="term" value="C:actomyosin contractile ring"/>
    <property type="evidence" value="ECO:0007669"/>
    <property type="project" value="TreeGrafter"/>
</dbReference>
<evidence type="ECO:0000256" key="1">
    <source>
        <dbReference type="SAM" id="MobiDB-lite"/>
    </source>
</evidence>
<dbReference type="GO" id="GO:0005078">
    <property type="term" value="F:MAP-kinase scaffold activity"/>
    <property type="evidence" value="ECO:0007669"/>
    <property type="project" value="TreeGrafter"/>
</dbReference>
<dbReference type="STRING" id="92696.A0A4R0R090"/>
<proteinExistence type="predicted"/>
<dbReference type="PANTHER" id="PTHR21601">
    <property type="entry name" value="SPA2 PROTEIN"/>
    <property type="match status" value="1"/>
</dbReference>
<gene>
    <name evidence="3" type="primary">SPA2_2</name>
    <name evidence="3" type="ORF">EIP91_010778</name>
</gene>
<protein>
    <submittedName>
        <fullName evidence="3">Component of the polarisome</fullName>
    </submittedName>
</protein>
<feature type="compositionally biased region" description="Polar residues" evidence="1">
    <location>
        <begin position="1"/>
        <end position="29"/>
    </location>
</feature>
<sequence length="119" mass="13541">MKRSTSSAQRSVRAPSPTNTTYSGISNYKSDAYRNPVPSQSDPRSIAHTHFDELHRYLASYLVREPANSRTTARQKLTRLTRQQFQELSTDVYDELVRRQTNSTDNEGASDVYIATLLV</sequence>
<name>A0A4R0R090_9APHY</name>
<dbReference type="SMART" id="SM00555">
    <property type="entry name" value="GIT"/>
    <property type="match status" value="1"/>
</dbReference>
<dbReference type="AlphaFoldDB" id="A0A4R0R090"/>
<dbReference type="EMBL" id="RWJN01000664">
    <property type="protein sequence ID" value="TCD60072.1"/>
    <property type="molecule type" value="Genomic_DNA"/>
</dbReference>
<dbReference type="Pfam" id="PF08518">
    <property type="entry name" value="GIT_SHD"/>
    <property type="match status" value="1"/>
</dbReference>
<organism evidence="3 4">
    <name type="scientific">Steccherinum ochraceum</name>
    <dbReference type="NCBI Taxonomy" id="92696"/>
    <lineage>
        <taxon>Eukaryota</taxon>
        <taxon>Fungi</taxon>
        <taxon>Dikarya</taxon>
        <taxon>Basidiomycota</taxon>
        <taxon>Agaricomycotina</taxon>
        <taxon>Agaricomycetes</taxon>
        <taxon>Polyporales</taxon>
        <taxon>Steccherinaceae</taxon>
        <taxon>Steccherinum</taxon>
    </lineage>
</organism>
<dbReference type="InterPro" id="IPR039892">
    <property type="entry name" value="Spa2/Sph1"/>
</dbReference>
<evidence type="ECO:0000313" key="4">
    <source>
        <dbReference type="Proteomes" id="UP000292702"/>
    </source>
</evidence>
<feature type="region of interest" description="Disordered" evidence="1">
    <location>
        <begin position="1"/>
        <end position="44"/>
    </location>
</feature>
<dbReference type="InterPro" id="IPR013724">
    <property type="entry name" value="GIT_SHD"/>
</dbReference>
<evidence type="ECO:0000259" key="2">
    <source>
        <dbReference type="SMART" id="SM00555"/>
    </source>
</evidence>
<dbReference type="PANTHER" id="PTHR21601:SF0">
    <property type="entry name" value="PROTEIN SPA2-RELATED"/>
    <property type="match status" value="1"/>
</dbReference>
<dbReference type="GO" id="GO:1902716">
    <property type="term" value="C:cell cortex of growing cell tip"/>
    <property type="evidence" value="ECO:0007669"/>
    <property type="project" value="TreeGrafter"/>
</dbReference>
<accession>A0A4R0R090</accession>
<dbReference type="OrthoDB" id="5588096at2759"/>
<evidence type="ECO:0000313" key="3">
    <source>
        <dbReference type="EMBL" id="TCD60072.1"/>
    </source>
</evidence>
<comment type="caution">
    <text evidence="3">The sequence shown here is derived from an EMBL/GenBank/DDBJ whole genome shotgun (WGS) entry which is preliminary data.</text>
</comment>
<keyword evidence="4" id="KW-1185">Reference proteome</keyword>